<name>A0A7U2QQY3_ASPFN</name>
<comment type="subcellular location">
    <subcellularLocation>
        <location evidence="1">Nucleus</location>
    </subcellularLocation>
</comment>
<gene>
    <name evidence="9" type="ORF">F9C07_9411</name>
</gene>
<keyword evidence="5" id="KW-0804">Transcription</keyword>
<keyword evidence="2" id="KW-0479">Metal-binding</keyword>
<evidence type="ECO:0000256" key="7">
    <source>
        <dbReference type="SAM" id="MobiDB-lite"/>
    </source>
</evidence>
<evidence type="ECO:0000313" key="9">
    <source>
        <dbReference type="EMBL" id="QRD81193.1"/>
    </source>
</evidence>
<dbReference type="InterPro" id="IPR050815">
    <property type="entry name" value="TF_fung"/>
</dbReference>
<evidence type="ECO:0000259" key="8">
    <source>
        <dbReference type="PROSITE" id="PS50048"/>
    </source>
</evidence>
<dbReference type="VEuPathDB" id="FungiDB:F9C07_9411"/>
<keyword evidence="6" id="KW-0539">Nucleus</keyword>
<dbReference type="VEuPathDB" id="FungiDB:AFLA_012140"/>
<dbReference type="Pfam" id="PF00172">
    <property type="entry name" value="Zn_clus"/>
    <property type="match status" value="1"/>
</dbReference>
<evidence type="ECO:0000256" key="6">
    <source>
        <dbReference type="ARBA" id="ARBA00023242"/>
    </source>
</evidence>
<dbReference type="SMART" id="SM00066">
    <property type="entry name" value="GAL4"/>
    <property type="match status" value="1"/>
</dbReference>
<dbReference type="EMBL" id="CP044622">
    <property type="protein sequence ID" value="QRD81193.1"/>
    <property type="molecule type" value="Genomic_DNA"/>
</dbReference>
<protein>
    <recommendedName>
        <fullName evidence="8">Zn(2)-C6 fungal-type domain-containing protein</fullName>
    </recommendedName>
</protein>
<dbReference type="PROSITE" id="PS50048">
    <property type="entry name" value="ZN2_CY6_FUNGAL_2"/>
    <property type="match status" value="1"/>
</dbReference>
<evidence type="ECO:0000256" key="3">
    <source>
        <dbReference type="ARBA" id="ARBA00023015"/>
    </source>
</evidence>
<proteinExistence type="predicted"/>
<accession>A0A7U2QQY3</accession>
<dbReference type="OMA" id="SACEHTP"/>
<dbReference type="CDD" id="cd00067">
    <property type="entry name" value="GAL4"/>
    <property type="match status" value="1"/>
</dbReference>
<evidence type="ECO:0000256" key="5">
    <source>
        <dbReference type="ARBA" id="ARBA00023163"/>
    </source>
</evidence>
<dbReference type="GO" id="GO:0009893">
    <property type="term" value="P:positive regulation of metabolic process"/>
    <property type="evidence" value="ECO:0007669"/>
    <property type="project" value="UniProtKB-ARBA"/>
</dbReference>
<dbReference type="GO" id="GO:0000981">
    <property type="term" value="F:DNA-binding transcription factor activity, RNA polymerase II-specific"/>
    <property type="evidence" value="ECO:0007669"/>
    <property type="project" value="InterPro"/>
</dbReference>
<dbReference type="PANTHER" id="PTHR47338:SF9">
    <property type="entry name" value="ZN(II)2CYS6 TRANSCRIPTION FACTOR (EUROFUNG)"/>
    <property type="match status" value="1"/>
</dbReference>
<dbReference type="GO" id="GO:0008270">
    <property type="term" value="F:zinc ion binding"/>
    <property type="evidence" value="ECO:0007669"/>
    <property type="project" value="InterPro"/>
</dbReference>
<keyword evidence="10" id="KW-1185">Reference proteome</keyword>
<feature type="region of interest" description="Disordered" evidence="7">
    <location>
        <begin position="79"/>
        <end position="113"/>
    </location>
</feature>
<dbReference type="AlphaFoldDB" id="A0A7U2QQY3"/>
<organism evidence="9 10">
    <name type="scientific">Aspergillus flavus (strain ATCC 200026 / FGSC A1120 / IAM 13836 / NRRL 3357 / JCM 12722 / SRRC 167)</name>
    <dbReference type="NCBI Taxonomy" id="332952"/>
    <lineage>
        <taxon>Eukaryota</taxon>
        <taxon>Fungi</taxon>
        <taxon>Dikarya</taxon>
        <taxon>Ascomycota</taxon>
        <taxon>Pezizomycotina</taxon>
        <taxon>Eurotiomycetes</taxon>
        <taxon>Eurotiomycetidae</taxon>
        <taxon>Eurotiales</taxon>
        <taxon>Aspergillaceae</taxon>
        <taxon>Aspergillus</taxon>
        <taxon>Aspergillus subgen. Circumdati</taxon>
    </lineage>
</organism>
<dbReference type="PANTHER" id="PTHR47338">
    <property type="entry name" value="ZN(II)2CYS6 TRANSCRIPTION FACTOR (EUROFUNG)-RELATED"/>
    <property type="match status" value="1"/>
</dbReference>
<evidence type="ECO:0000256" key="1">
    <source>
        <dbReference type="ARBA" id="ARBA00004123"/>
    </source>
</evidence>
<evidence type="ECO:0000256" key="2">
    <source>
        <dbReference type="ARBA" id="ARBA00022723"/>
    </source>
</evidence>
<dbReference type="Gene3D" id="4.10.240.10">
    <property type="entry name" value="Zn(2)-C6 fungal-type DNA-binding domain"/>
    <property type="match status" value="1"/>
</dbReference>
<dbReference type="PROSITE" id="PS00463">
    <property type="entry name" value="ZN2_CY6_FUNGAL_1"/>
    <property type="match status" value="1"/>
</dbReference>
<dbReference type="InterPro" id="IPR001138">
    <property type="entry name" value="Zn2Cys6_DnaBD"/>
</dbReference>
<evidence type="ECO:0000256" key="4">
    <source>
        <dbReference type="ARBA" id="ARBA00023125"/>
    </source>
</evidence>
<sequence>MASIVILIRYDYHPLPPESFSQELKTMSAPNDNYTIHKVSLKRTRQACGPCRRKKARCPGEKPTCSLCQRLGQRCSYGPQAAPSRAATTRASPANGQERVLGEAGDVGAAMTW</sequence>
<evidence type="ECO:0000313" key="10">
    <source>
        <dbReference type="Proteomes" id="UP000596276"/>
    </source>
</evidence>
<dbReference type="GO" id="GO:0005634">
    <property type="term" value="C:nucleus"/>
    <property type="evidence" value="ECO:0007669"/>
    <property type="project" value="UniProtKB-SubCell"/>
</dbReference>
<feature type="domain" description="Zn(2)-C6 fungal-type" evidence="8">
    <location>
        <begin position="47"/>
        <end position="77"/>
    </location>
</feature>
<reference evidence="10" key="1">
    <citation type="journal article" date="2021" name="G3 (Bethesda)">
        <title>Chromosome assembled and annotated genome sequence of Aspergillus flavus NRRL 3357.</title>
        <authorList>
            <person name="Skerker J.M."/>
            <person name="Pianalto K.M."/>
            <person name="Mondo S.J."/>
            <person name="Yang K."/>
            <person name="Arkin A.P."/>
            <person name="Keller N.P."/>
            <person name="Grigoriev I.V."/>
            <person name="Louise Glass N.L."/>
        </authorList>
    </citation>
    <scope>NUCLEOTIDE SEQUENCE [LARGE SCALE GENOMIC DNA]</scope>
    <source>
        <strain evidence="10">ATCC 200026 / FGSC A1120 / IAM 13836 / NRRL 3357 / JCM 12722 / SRRC 167</strain>
    </source>
</reference>
<dbReference type="InterPro" id="IPR036864">
    <property type="entry name" value="Zn2-C6_fun-type_DNA-bd_sf"/>
</dbReference>
<dbReference type="GO" id="GO:0003677">
    <property type="term" value="F:DNA binding"/>
    <property type="evidence" value="ECO:0007669"/>
    <property type="project" value="UniProtKB-KW"/>
</dbReference>
<dbReference type="Proteomes" id="UP000596276">
    <property type="component" value="Chromosome 2"/>
</dbReference>
<feature type="compositionally biased region" description="Low complexity" evidence="7">
    <location>
        <begin position="81"/>
        <end position="94"/>
    </location>
</feature>
<keyword evidence="4" id="KW-0238">DNA-binding</keyword>
<dbReference type="SUPFAM" id="SSF57701">
    <property type="entry name" value="Zn2/Cys6 DNA-binding domain"/>
    <property type="match status" value="1"/>
</dbReference>
<keyword evidence="3" id="KW-0805">Transcription regulation</keyword>